<sequence length="65" mass="7952">MQRKERLAVEKRFDFEILNYQNDFSGFSTYCMLKPLVLSEIHLHQMVVQEREYSNNDQLIEIYHL</sequence>
<accession>A0ABU5IZ06</accession>
<protein>
    <submittedName>
        <fullName evidence="1">Uncharacterized protein</fullName>
    </submittedName>
</protein>
<name>A0ABU5IZ06_9BACI</name>
<gene>
    <name evidence="1" type="ORF">SM124_11585</name>
</gene>
<comment type="caution">
    <text evidence="1">The sequence shown here is derived from an EMBL/GenBank/DDBJ whole genome shotgun (WGS) entry which is preliminary data.</text>
</comment>
<evidence type="ECO:0000313" key="2">
    <source>
        <dbReference type="Proteomes" id="UP001290455"/>
    </source>
</evidence>
<organism evidence="1 2">
    <name type="scientific">Robertmurraya mangrovi</name>
    <dbReference type="NCBI Taxonomy" id="3098077"/>
    <lineage>
        <taxon>Bacteria</taxon>
        <taxon>Bacillati</taxon>
        <taxon>Bacillota</taxon>
        <taxon>Bacilli</taxon>
        <taxon>Bacillales</taxon>
        <taxon>Bacillaceae</taxon>
        <taxon>Robertmurraya</taxon>
    </lineage>
</organism>
<proteinExistence type="predicted"/>
<reference evidence="1 2" key="1">
    <citation type="submission" date="2023-11" db="EMBL/GenBank/DDBJ databases">
        <title>Bacillus jintuensis, isolated from a mudflat on the Beibu Gulf coast.</title>
        <authorList>
            <person name="Li M."/>
        </authorList>
    </citation>
    <scope>NUCLEOTIDE SEQUENCE [LARGE SCALE GENOMIC DNA]</scope>
    <source>
        <strain evidence="1 2">31A1R</strain>
    </source>
</reference>
<dbReference type="EMBL" id="JAXOFX010000006">
    <property type="protein sequence ID" value="MDZ5472389.1"/>
    <property type="molecule type" value="Genomic_DNA"/>
</dbReference>
<dbReference type="Proteomes" id="UP001290455">
    <property type="component" value="Unassembled WGS sequence"/>
</dbReference>
<evidence type="ECO:0000313" key="1">
    <source>
        <dbReference type="EMBL" id="MDZ5472389.1"/>
    </source>
</evidence>
<keyword evidence="2" id="KW-1185">Reference proteome</keyword>